<evidence type="ECO:0000259" key="1">
    <source>
        <dbReference type="Pfam" id="PF19783"/>
    </source>
</evidence>
<name>A0A7C2JYX4_9PLAN</name>
<dbReference type="InterPro" id="IPR046235">
    <property type="entry name" value="DUF6268"/>
</dbReference>
<dbReference type="EMBL" id="DSOK01000039">
    <property type="protein sequence ID" value="HEN14081.1"/>
    <property type="molecule type" value="Genomic_DNA"/>
</dbReference>
<proteinExistence type="predicted"/>
<dbReference type="Pfam" id="PF19783">
    <property type="entry name" value="DUF6268"/>
    <property type="match status" value="1"/>
</dbReference>
<reference evidence="2" key="1">
    <citation type="journal article" date="2020" name="mSystems">
        <title>Genome- and Community-Level Interaction Insights into Carbon Utilization and Element Cycling Functions of Hydrothermarchaeota in Hydrothermal Sediment.</title>
        <authorList>
            <person name="Zhou Z."/>
            <person name="Liu Y."/>
            <person name="Xu W."/>
            <person name="Pan J."/>
            <person name="Luo Z.H."/>
            <person name="Li M."/>
        </authorList>
    </citation>
    <scope>NUCLEOTIDE SEQUENCE [LARGE SCALE GENOMIC DNA]</scope>
    <source>
        <strain evidence="2">SpSt-339</strain>
    </source>
</reference>
<comment type="caution">
    <text evidence="2">The sequence shown here is derived from an EMBL/GenBank/DDBJ whole genome shotgun (WGS) entry which is preliminary data.</text>
</comment>
<protein>
    <recommendedName>
        <fullName evidence="1">DUF6268 domain-containing protein</fullName>
    </recommendedName>
</protein>
<accession>A0A7C2JYX4</accession>
<sequence length="341" mass="38015">MSPPFRRRWTLSGFAAGGLLVLLLPLPSPAQEWLTLRGQNDEAAAGQPANYLQYEPQNVPLPDPPPEPLPYSAPPAADEACTPAARTLPPIAPYGTQFVMTWNSGSGDGLGITTFDVRQTLVFPRVTGLMLTPGIAAHSLNGPLMTDLPPAVYDMWAEVRWLKKLNDRWMLDLVVTPSYFSDFENKTADAFRMPSRAIALWNTTPELQLAFGVINFDREDISWLPAAGLIWTPNDLYKIEVLFPRPRVMRKLSETDRETRWIYAGGELGGGSWAIRRDDGTDDIFTYSALRFLIGYETKRKEGFSPRVEAGYLFNRSVEYESGVGDYDPDSAFLLRVGGSF</sequence>
<evidence type="ECO:0000313" key="2">
    <source>
        <dbReference type="EMBL" id="HEN14081.1"/>
    </source>
</evidence>
<organism evidence="2">
    <name type="scientific">Schlesneria paludicola</name>
    <dbReference type="NCBI Taxonomy" id="360056"/>
    <lineage>
        <taxon>Bacteria</taxon>
        <taxon>Pseudomonadati</taxon>
        <taxon>Planctomycetota</taxon>
        <taxon>Planctomycetia</taxon>
        <taxon>Planctomycetales</taxon>
        <taxon>Planctomycetaceae</taxon>
        <taxon>Schlesneria</taxon>
    </lineage>
</organism>
<dbReference type="AlphaFoldDB" id="A0A7C2JYX4"/>
<feature type="domain" description="DUF6268" evidence="1">
    <location>
        <begin position="155"/>
        <end position="322"/>
    </location>
</feature>
<gene>
    <name evidence="2" type="ORF">ENQ76_01255</name>
</gene>